<evidence type="ECO:0000313" key="12">
    <source>
        <dbReference type="EMBL" id="ANX02971.1"/>
    </source>
</evidence>
<keyword evidence="9" id="KW-0051">Antiviral defense</keyword>
<dbReference type="InterPro" id="IPR014001">
    <property type="entry name" value="Helicase_ATP-bd"/>
</dbReference>
<comment type="similarity">
    <text evidence="2">In the central section; belongs to the CRISPR-associated helicase Cas3 family.</text>
</comment>
<dbReference type="InterPro" id="IPR050547">
    <property type="entry name" value="DEAD_box_RNA_helicases"/>
</dbReference>
<dbReference type="SMART" id="SM00487">
    <property type="entry name" value="DEXDc"/>
    <property type="match status" value="1"/>
</dbReference>
<dbReference type="GO" id="GO:0003723">
    <property type="term" value="F:RNA binding"/>
    <property type="evidence" value="ECO:0007669"/>
    <property type="project" value="TreeGrafter"/>
</dbReference>
<dbReference type="InterPro" id="IPR001650">
    <property type="entry name" value="Helicase_C-like"/>
</dbReference>
<dbReference type="PANTHER" id="PTHR47963:SF9">
    <property type="entry name" value="CRISPR-ASSOCIATED ENDONUCLEASE_HELICASE CAS3"/>
    <property type="match status" value="1"/>
</dbReference>
<dbReference type="Proteomes" id="UP000092952">
    <property type="component" value="Chromosome"/>
</dbReference>
<accession>A0A1B1YQC2</accession>
<dbReference type="EMBL" id="CP014671">
    <property type="protein sequence ID" value="ANX02971.1"/>
    <property type="molecule type" value="Genomic_DNA"/>
</dbReference>
<evidence type="ECO:0000256" key="8">
    <source>
        <dbReference type="ARBA" id="ARBA00022840"/>
    </source>
</evidence>
<organism evidence="12 13">
    <name type="scientific">Immundisolibacter cernigliae</name>
    <dbReference type="NCBI Taxonomy" id="1810504"/>
    <lineage>
        <taxon>Bacteria</taxon>
        <taxon>Pseudomonadati</taxon>
        <taxon>Pseudomonadota</taxon>
        <taxon>Gammaproteobacteria</taxon>
        <taxon>Immundisolibacterales</taxon>
        <taxon>Immundisolibacteraceae</taxon>
        <taxon>Immundisolibacter</taxon>
    </lineage>
</organism>
<dbReference type="Pfam" id="PF22590">
    <property type="entry name" value="Cas3-like_C_2"/>
    <property type="match status" value="1"/>
</dbReference>
<reference evidence="13" key="1">
    <citation type="submission" date="2016-03" db="EMBL/GenBank/DDBJ databases">
        <title>Complete genome sequence of Solimmundus cernigliae, representing a novel lineage of polycyclic aromatic hydrocarbon degraders within the Gammaproteobacteria.</title>
        <authorList>
            <person name="Singleton D.R."/>
            <person name="Dickey A.N."/>
            <person name="Scholl E.H."/>
            <person name="Wright F.A."/>
            <person name="Aitken M.D."/>
        </authorList>
    </citation>
    <scope>NUCLEOTIDE SEQUENCE [LARGE SCALE GENOMIC DNA]</scope>
    <source>
        <strain evidence="13">TR3.2</strain>
    </source>
</reference>
<dbReference type="RefSeq" id="WP_068802483.1">
    <property type="nucleotide sequence ID" value="NZ_CP014671.1"/>
</dbReference>
<evidence type="ECO:0000313" key="13">
    <source>
        <dbReference type="Proteomes" id="UP000092952"/>
    </source>
</evidence>
<dbReference type="NCBIfam" id="TIGR01587">
    <property type="entry name" value="cas3_core"/>
    <property type="match status" value="1"/>
</dbReference>
<dbReference type="InterPro" id="IPR006483">
    <property type="entry name" value="CRISPR-assoc_Cas3_HD"/>
</dbReference>
<dbReference type="InterPro" id="IPR027417">
    <property type="entry name" value="P-loop_NTPase"/>
</dbReference>
<dbReference type="FunCoup" id="A0A1B1YQC2">
    <property type="interactions" value="8"/>
</dbReference>
<dbReference type="AlphaFoldDB" id="A0A1B1YQC2"/>
<dbReference type="NCBIfam" id="TIGR01596">
    <property type="entry name" value="cas3_HD"/>
    <property type="match status" value="1"/>
</dbReference>
<evidence type="ECO:0000256" key="9">
    <source>
        <dbReference type="ARBA" id="ARBA00023118"/>
    </source>
</evidence>
<keyword evidence="4" id="KW-0479">Metal-binding</keyword>
<evidence type="ECO:0000256" key="3">
    <source>
        <dbReference type="ARBA" id="ARBA00022722"/>
    </source>
</evidence>
<dbReference type="PROSITE" id="PS51192">
    <property type="entry name" value="HELICASE_ATP_BIND_1"/>
    <property type="match status" value="1"/>
</dbReference>
<dbReference type="InterPro" id="IPR054712">
    <property type="entry name" value="Cas3-like_dom"/>
</dbReference>
<keyword evidence="8" id="KW-0067">ATP-binding</keyword>
<dbReference type="PROSITE" id="PS51643">
    <property type="entry name" value="HD_CAS3"/>
    <property type="match status" value="1"/>
</dbReference>
<dbReference type="InParanoid" id="A0A1B1YQC2"/>
<evidence type="ECO:0000256" key="4">
    <source>
        <dbReference type="ARBA" id="ARBA00022723"/>
    </source>
</evidence>
<dbReference type="GO" id="GO:0003724">
    <property type="term" value="F:RNA helicase activity"/>
    <property type="evidence" value="ECO:0007669"/>
    <property type="project" value="TreeGrafter"/>
</dbReference>
<dbReference type="CDD" id="cd09641">
    <property type="entry name" value="Cas3''_I"/>
    <property type="match status" value="1"/>
</dbReference>
<dbReference type="PANTHER" id="PTHR47963">
    <property type="entry name" value="DEAD-BOX ATP-DEPENDENT RNA HELICASE 47, MITOCHONDRIAL"/>
    <property type="match status" value="1"/>
</dbReference>
<evidence type="ECO:0000256" key="5">
    <source>
        <dbReference type="ARBA" id="ARBA00022741"/>
    </source>
</evidence>
<keyword evidence="6" id="KW-0378">Hydrolase</keyword>
<evidence type="ECO:0000256" key="7">
    <source>
        <dbReference type="ARBA" id="ARBA00022806"/>
    </source>
</evidence>
<dbReference type="GO" id="GO:0005524">
    <property type="term" value="F:ATP binding"/>
    <property type="evidence" value="ECO:0007669"/>
    <property type="project" value="UniProtKB-KW"/>
</dbReference>
<dbReference type="GO" id="GO:0004518">
    <property type="term" value="F:nuclease activity"/>
    <property type="evidence" value="ECO:0007669"/>
    <property type="project" value="UniProtKB-KW"/>
</dbReference>
<dbReference type="GO" id="GO:0046872">
    <property type="term" value="F:metal ion binding"/>
    <property type="evidence" value="ECO:0007669"/>
    <property type="project" value="UniProtKB-KW"/>
</dbReference>
<name>A0A1B1YQC2_9GAMM</name>
<dbReference type="InterPro" id="IPR006474">
    <property type="entry name" value="Helicase_Cas3_CRISPR-ass_core"/>
</dbReference>
<dbReference type="Gene3D" id="1.10.3210.30">
    <property type="match status" value="1"/>
</dbReference>
<dbReference type="SMART" id="SM00490">
    <property type="entry name" value="HELICc"/>
    <property type="match status" value="1"/>
</dbReference>
<dbReference type="GO" id="GO:0016787">
    <property type="term" value="F:hydrolase activity"/>
    <property type="evidence" value="ECO:0007669"/>
    <property type="project" value="UniProtKB-KW"/>
</dbReference>
<keyword evidence="7" id="KW-0347">Helicase</keyword>
<keyword evidence="5" id="KW-0547">Nucleotide-binding</keyword>
<dbReference type="Pfam" id="PF18019">
    <property type="entry name" value="Cas3_HD"/>
    <property type="match status" value="1"/>
</dbReference>
<gene>
    <name evidence="12" type="ORF">PG2T_01380</name>
</gene>
<evidence type="ECO:0000256" key="1">
    <source>
        <dbReference type="ARBA" id="ARBA00006847"/>
    </source>
</evidence>
<dbReference type="GO" id="GO:0051607">
    <property type="term" value="P:defense response to virus"/>
    <property type="evidence" value="ECO:0007669"/>
    <property type="project" value="UniProtKB-KW"/>
</dbReference>
<dbReference type="Gene3D" id="3.40.50.300">
    <property type="entry name" value="P-loop containing nucleotide triphosphate hydrolases"/>
    <property type="match status" value="2"/>
</dbReference>
<dbReference type="STRING" id="1810504.PG2T_01380"/>
<evidence type="ECO:0000259" key="10">
    <source>
        <dbReference type="PROSITE" id="PS51192"/>
    </source>
</evidence>
<protein>
    <recommendedName>
        <fullName evidence="14">HD Cas3-type domain-containing protein</fullName>
    </recommendedName>
</protein>
<evidence type="ECO:0000256" key="6">
    <source>
        <dbReference type="ARBA" id="ARBA00022801"/>
    </source>
</evidence>
<evidence type="ECO:0000259" key="11">
    <source>
        <dbReference type="PROSITE" id="PS51643"/>
    </source>
</evidence>
<comment type="similarity">
    <text evidence="1">In the N-terminal section; belongs to the CRISPR-associated nuclease Cas3-HD family.</text>
</comment>
<feature type="domain" description="Helicase ATP-binding" evidence="10">
    <location>
        <begin position="288"/>
        <end position="497"/>
    </location>
</feature>
<proteinExistence type="inferred from homology"/>
<evidence type="ECO:0000256" key="2">
    <source>
        <dbReference type="ARBA" id="ARBA00009046"/>
    </source>
</evidence>
<dbReference type="OrthoDB" id="9810236at2"/>
<feature type="domain" description="HD Cas3-type" evidence="11">
    <location>
        <begin position="19"/>
        <end position="221"/>
    </location>
</feature>
<evidence type="ECO:0008006" key="14">
    <source>
        <dbReference type="Google" id="ProtNLM"/>
    </source>
</evidence>
<dbReference type="KEGG" id="gbi:PG2T_01380"/>
<keyword evidence="3" id="KW-0540">Nuclease</keyword>
<sequence length="922" mass="100701">MTPLHSLSYWGKADPNYPGEPKWHPLAYHCLDVAAVGVEYLARAPAVRQLFAQRLGDEQGLIGWIAFWLALHDLGKFAESFQGQRADLFQALRGRDPAKAYTLRHDSVGWLLWTGPVRRIACQESWFGVDTAEYGDGLDSWAQAVTGHHGQPPEPGGFWETHCDRRADRDAVVSFIGEVRALLLDEAASAIPNRMSATEFELASKELSWWMAGIAVLADWLGSNTAFFPYDRSGIPLADYWPQARERAKHALAVAEVLPIAMPGELNFAALFRDIADPSPLQRWAGSVSLHAGPQIHLLEDVTGAGKTEAAVLLAHRLMASGNGDGFFIGLPTMATANAMYDRIAQVYGRLFANRASMALAHGSRNLVEAFAASVLPADRAEHDPHQQDESASARCAAWLADHNKRALLAPAGVGTLDQVLLSALQSKHQSLRLLGLVHKVLVVDEVHACDAYMLRVLATVLNFHARAGGSAILLSATLPQAMKRTLLDAFSRGCGEARAPALAQAAYPLATSWSAAAPHTLTETPLATRASLCRRVAVRYADSEAEVVTRIQGALAAGQCVCWLRNTVADALAAYERFHVSLPDDKLTLFHARFALQDRLKIEKRVLARFGAESGPAERAGQLLIATQVVEQSLDVDFDLVVTDLAPIDRVIQRAGRLHRHVRDARGARLTAPAAQDQRGEPCLWVFGPAWHDDPDADWFKAAFRGPAAVYPHHGQIWLTAKALRAGHYAMPDDARDLIEGVFGDREPIPEGLQRSADRADAKGFADASMAQANTVTFASGYTREGTDWWSDARVPSRLGEATRDVVLARWDGDALLPWAEHAERRHAWAYSTVRVAERLIARAVEPSSPARQAAIEAALETLPAKGRWSVLLPLEGAAAGWVGEAWAAPTRSAGERRLVWHYDDARGLRQQDSIPDVEDP</sequence>
<dbReference type="InterPro" id="IPR038257">
    <property type="entry name" value="CRISPR-assoc_Cas3_HD_sf"/>
</dbReference>
<keyword evidence="13" id="KW-1185">Reference proteome</keyword>
<dbReference type="SUPFAM" id="SSF52540">
    <property type="entry name" value="P-loop containing nucleoside triphosphate hydrolases"/>
    <property type="match status" value="1"/>
</dbReference>